<dbReference type="KEGG" id="buz:AYM40_02770"/>
<dbReference type="InterPro" id="IPR012337">
    <property type="entry name" value="RNaseH-like_sf"/>
</dbReference>
<reference evidence="3 5" key="1">
    <citation type="journal article" date="2016" name="Gene">
        <title>PacBio SMRT assembly of a complex multi-replicon genome reveals chlorocatechol degradative operon in a region of genome plasticity.</title>
        <authorList>
            <person name="Ricker N."/>
            <person name="Shen S.Y."/>
            <person name="Goordial J."/>
            <person name="Jin S."/>
            <person name="Fulthorpe R.R."/>
        </authorList>
    </citation>
    <scope>NUCLEOTIDE SEQUENCE [LARGE SCALE GENOMIC DNA]</scope>
    <source>
        <strain evidence="3 5">OLGA172</strain>
    </source>
</reference>
<dbReference type="InterPro" id="IPR047952">
    <property type="entry name" value="Transpos_IS4"/>
</dbReference>
<organism evidence="3 5">
    <name type="scientific">Paraburkholderia phytofirmans OLGA172</name>
    <dbReference type="NCBI Taxonomy" id="1417228"/>
    <lineage>
        <taxon>Bacteria</taxon>
        <taxon>Pseudomonadati</taxon>
        <taxon>Pseudomonadota</taxon>
        <taxon>Betaproteobacteria</taxon>
        <taxon>Burkholderiales</taxon>
        <taxon>Burkholderiaceae</taxon>
        <taxon>Paraburkholderia</taxon>
    </lineage>
</organism>
<name>A0A160FH18_9BURK</name>
<dbReference type="AlphaFoldDB" id="A0A160FH18"/>
<gene>
    <name evidence="3" type="ORF">AYM40_02770</name>
    <name evidence="4" type="ORF">AYM40_11130</name>
</gene>
<dbReference type="EMBL" id="CP014578">
    <property type="protein sequence ID" value="ANB71409.1"/>
    <property type="molecule type" value="Genomic_DNA"/>
</dbReference>
<dbReference type="Pfam" id="PF01609">
    <property type="entry name" value="DDE_Tnp_1"/>
    <property type="match status" value="1"/>
</dbReference>
<proteinExistence type="predicted"/>
<evidence type="ECO:0000259" key="2">
    <source>
        <dbReference type="Pfam" id="PF13006"/>
    </source>
</evidence>
<dbReference type="NCBIfam" id="NF033592">
    <property type="entry name" value="transpos_IS4_1"/>
    <property type="match status" value="1"/>
</dbReference>
<feature type="domain" description="Transposase IS4-like" evidence="1">
    <location>
        <begin position="131"/>
        <end position="355"/>
    </location>
</feature>
<accession>A0A160FH18</accession>
<dbReference type="EMBL" id="CP014578">
    <property type="protein sequence ID" value="ANB72860.1"/>
    <property type="molecule type" value="Genomic_DNA"/>
</dbReference>
<dbReference type="KEGG" id="buz:AYM40_11130"/>
<feature type="domain" description="Transposase IS4 N-terminal" evidence="2">
    <location>
        <begin position="23"/>
        <end position="115"/>
    </location>
</feature>
<evidence type="ECO:0000313" key="4">
    <source>
        <dbReference type="EMBL" id="ANB72860.1"/>
    </source>
</evidence>
<evidence type="ECO:0008006" key="6">
    <source>
        <dbReference type="Google" id="ProtNLM"/>
    </source>
</evidence>
<evidence type="ECO:0000259" key="1">
    <source>
        <dbReference type="Pfam" id="PF01609"/>
    </source>
</evidence>
<dbReference type="GO" id="GO:0004803">
    <property type="term" value="F:transposase activity"/>
    <property type="evidence" value="ECO:0007669"/>
    <property type="project" value="InterPro"/>
</dbReference>
<keyword evidence="5" id="KW-1185">Reference proteome</keyword>
<protein>
    <recommendedName>
        <fullName evidence="6">Transposase</fullName>
    </recommendedName>
</protein>
<dbReference type="Pfam" id="PF13006">
    <property type="entry name" value="Nterm_IS4"/>
    <property type="match status" value="1"/>
</dbReference>
<dbReference type="InterPro" id="IPR024473">
    <property type="entry name" value="Transposases_IS4_N"/>
</dbReference>
<dbReference type="Proteomes" id="UP000076852">
    <property type="component" value="Chromosome 1"/>
</dbReference>
<dbReference type="Gene3D" id="3.90.350.10">
    <property type="entry name" value="Transposase Inhibitor Protein From Tn5, Chain A, domain 1"/>
    <property type="match status" value="1"/>
</dbReference>
<dbReference type="GO" id="GO:0006313">
    <property type="term" value="P:DNA transposition"/>
    <property type="evidence" value="ECO:0007669"/>
    <property type="project" value="InterPro"/>
</dbReference>
<dbReference type="OrthoDB" id="9796012at2"/>
<sequence length="398" mass="44859">MARTEATLPGGARLADYLAVGYLALNCSLGEVKEALVKCGVHTRLRRDMPREVLVYFVMAMCLYPRVAYEEVFRLVIEGLRRIYGDQVRDVQVSKAAISQGRARLGWQVMRELFARQAAQRPRTAGDDYAGYRVMSVDGSTLDVPDEKVNAEAFGYAQGGRGEAAYPQIRFVALAECATHALCEVQMGGVCDDSEQALTRQLFPAFSDDMLVLADRLFYGYDMWRDAVATGAKLLWRVKSNLRLPCEVPLADGSYLSTVYASDTDRRHQRNGMRVRVIEYRLEGVPDAEPQYRLITNLLDAAVAPAIELAALYHRRWKIEEMFDEIKTHLCDGKKVLRSKTPDLVRQEFYALMLTHAAIRRLMYEAAQDSGQRPEDLSFVHAVRVLNRRLPEAAAVPP</sequence>
<dbReference type="RefSeq" id="WP_063494880.1">
    <property type="nucleotide sequence ID" value="NZ_CP014578.1"/>
</dbReference>
<dbReference type="InterPro" id="IPR002559">
    <property type="entry name" value="Transposase_11"/>
</dbReference>
<evidence type="ECO:0000313" key="5">
    <source>
        <dbReference type="Proteomes" id="UP000076852"/>
    </source>
</evidence>
<dbReference type="PANTHER" id="PTHR37529:SF1">
    <property type="entry name" value="TRANSPOSASE INSG FOR INSERTION SEQUENCE ELEMENT IS4-RELATED"/>
    <property type="match status" value="1"/>
</dbReference>
<evidence type="ECO:0000313" key="3">
    <source>
        <dbReference type="EMBL" id="ANB71409.1"/>
    </source>
</evidence>
<dbReference type="GO" id="GO:0003677">
    <property type="term" value="F:DNA binding"/>
    <property type="evidence" value="ECO:0007669"/>
    <property type="project" value="InterPro"/>
</dbReference>
<dbReference type="STRING" id="1804984.AYM40_02770"/>
<dbReference type="SUPFAM" id="SSF53098">
    <property type="entry name" value="Ribonuclease H-like"/>
    <property type="match status" value="1"/>
</dbReference>
<dbReference type="PANTHER" id="PTHR37529">
    <property type="entry name" value="TRANSPOSASE INSG FOR INSERTION SEQUENCE ELEMENT IS4-RELATED"/>
    <property type="match status" value="1"/>
</dbReference>